<evidence type="ECO:0000256" key="4">
    <source>
        <dbReference type="ARBA" id="ARBA00022918"/>
    </source>
</evidence>
<dbReference type="Gene3D" id="3.10.20.370">
    <property type="match status" value="1"/>
</dbReference>
<dbReference type="STRING" id="35525.A0A164P474"/>
<keyword evidence="4" id="KW-0695">RNA-directed DNA polymerase</keyword>
<protein>
    <recommendedName>
        <fullName evidence="5">Reverse transcriptase/retrotransposon-derived protein RNase H-like domain-containing protein</fullName>
    </recommendedName>
</protein>
<dbReference type="GO" id="GO:0004519">
    <property type="term" value="F:endonuclease activity"/>
    <property type="evidence" value="ECO:0007669"/>
    <property type="project" value="UniProtKB-KW"/>
</dbReference>
<dbReference type="GO" id="GO:0003964">
    <property type="term" value="F:RNA-directed DNA polymerase activity"/>
    <property type="evidence" value="ECO:0007669"/>
    <property type="project" value="UniProtKB-KW"/>
</dbReference>
<dbReference type="FunFam" id="3.10.20.370:FF:000001">
    <property type="entry name" value="Retrovirus-related Pol polyprotein from transposon 17.6-like protein"/>
    <property type="match status" value="1"/>
</dbReference>
<dbReference type="PANTHER" id="PTHR33064">
    <property type="entry name" value="POL PROTEIN"/>
    <property type="match status" value="1"/>
</dbReference>
<keyword evidence="1" id="KW-0808">Transferase</keyword>
<evidence type="ECO:0000256" key="2">
    <source>
        <dbReference type="ARBA" id="ARBA00022722"/>
    </source>
</evidence>
<keyword evidence="7" id="KW-1185">Reference proteome</keyword>
<organism evidence="6 7">
    <name type="scientific">Daphnia magna</name>
    <dbReference type="NCBI Taxonomy" id="35525"/>
    <lineage>
        <taxon>Eukaryota</taxon>
        <taxon>Metazoa</taxon>
        <taxon>Ecdysozoa</taxon>
        <taxon>Arthropoda</taxon>
        <taxon>Crustacea</taxon>
        <taxon>Branchiopoda</taxon>
        <taxon>Diplostraca</taxon>
        <taxon>Cladocera</taxon>
        <taxon>Anomopoda</taxon>
        <taxon>Daphniidae</taxon>
        <taxon>Daphnia</taxon>
    </lineage>
</organism>
<name>A0A164P474_9CRUS</name>
<dbReference type="InterPro" id="IPR051320">
    <property type="entry name" value="Viral_Replic_Matur_Polypro"/>
</dbReference>
<reference evidence="6 7" key="1">
    <citation type="submission" date="2016-03" db="EMBL/GenBank/DDBJ databases">
        <title>EvidentialGene: Evidence-directed Construction of Genes on Genomes.</title>
        <authorList>
            <person name="Gilbert D.G."/>
            <person name="Choi J.-H."/>
            <person name="Mockaitis K."/>
            <person name="Colbourne J."/>
            <person name="Pfrender M."/>
        </authorList>
    </citation>
    <scope>NUCLEOTIDE SEQUENCE [LARGE SCALE GENOMIC DNA]</scope>
    <source>
        <strain evidence="6 7">Xinb3</strain>
        <tissue evidence="6">Complete organism</tissue>
    </source>
</reference>
<keyword evidence="3" id="KW-0378">Hydrolase</keyword>
<dbReference type="Proteomes" id="UP000076858">
    <property type="component" value="Unassembled WGS sequence"/>
</dbReference>
<keyword evidence="3" id="KW-0255">Endonuclease</keyword>
<dbReference type="SUPFAM" id="SSF56672">
    <property type="entry name" value="DNA/RNA polymerases"/>
    <property type="match status" value="1"/>
</dbReference>
<evidence type="ECO:0000256" key="3">
    <source>
        <dbReference type="ARBA" id="ARBA00022759"/>
    </source>
</evidence>
<evidence type="ECO:0000256" key="1">
    <source>
        <dbReference type="ARBA" id="ARBA00022695"/>
    </source>
</evidence>
<comment type="caution">
    <text evidence="6">The sequence shown here is derived from an EMBL/GenBank/DDBJ whole genome shotgun (WGS) entry which is preliminary data.</text>
</comment>
<accession>A0A164P474</accession>
<feature type="domain" description="Reverse transcriptase/retrotransposon-derived protein RNase H-like" evidence="5">
    <location>
        <begin position="44"/>
        <end position="140"/>
    </location>
</feature>
<proteinExistence type="predicted"/>
<dbReference type="PANTHER" id="PTHR33064:SF37">
    <property type="entry name" value="RIBONUCLEASE H"/>
    <property type="match status" value="1"/>
</dbReference>
<dbReference type="AlphaFoldDB" id="A0A164P474"/>
<dbReference type="InterPro" id="IPR043502">
    <property type="entry name" value="DNA/RNA_pol_sf"/>
</dbReference>
<dbReference type="Pfam" id="PF17919">
    <property type="entry name" value="RT_RNaseH_2"/>
    <property type="match status" value="1"/>
</dbReference>
<keyword evidence="1" id="KW-0548">Nucleotidyltransferase</keyword>
<dbReference type="Gene3D" id="3.30.70.270">
    <property type="match status" value="1"/>
</dbReference>
<keyword evidence="2" id="KW-0540">Nuclease</keyword>
<dbReference type="EMBL" id="LRGB01002705">
    <property type="protein sequence ID" value="KZS06498.1"/>
    <property type="molecule type" value="Genomic_DNA"/>
</dbReference>
<dbReference type="InterPro" id="IPR041577">
    <property type="entry name" value="RT_RNaseH_2"/>
</dbReference>
<evidence type="ECO:0000259" key="5">
    <source>
        <dbReference type="Pfam" id="PF17919"/>
    </source>
</evidence>
<dbReference type="InterPro" id="IPR043128">
    <property type="entry name" value="Rev_trsase/Diguanyl_cyclase"/>
</dbReference>
<gene>
    <name evidence="6" type="ORF">APZ42_030028</name>
</gene>
<evidence type="ECO:0000313" key="6">
    <source>
        <dbReference type="EMBL" id="KZS06498.1"/>
    </source>
</evidence>
<evidence type="ECO:0000313" key="7">
    <source>
        <dbReference type="Proteomes" id="UP000076858"/>
    </source>
</evidence>
<sequence length="148" mass="16770">MTSKIKRVQSFLGLCSYYRRHIQNFTAIAHPLTSLTNKESPLIWGTDQVNSLNTLILTSAPVLLHLNYDLPMEILLYACGYGIGSVLAQHTEGVERPVAYTSHLLSKSKTNYTFTEKECLALVWCLTKFRCFAWGSKVKVINDHQALY</sequence>